<dbReference type="InterPro" id="IPR008207">
    <property type="entry name" value="Sig_transdc_His_kin_Hpt_dom"/>
</dbReference>
<dbReference type="InterPro" id="IPR050595">
    <property type="entry name" value="Bact_response_regulator"/>
</dbReference>
<keyword evidence="8" id="KW-1185">Reference proteome</keyword>
<dbReference type="PROSITE" id="PS50894">
    <property type="entry name" value="HPT"/>
    <property type="match status" value="1"/>
</dbReference>
<dbReference type="KEGG" id="lug:FPZ22_11565"/>
<dbReference type="CDD" id="cd00156">
    <property type="entry name" value="REC"/>
    <property type="match status" value="1"/>
</dbReference>
<evidence type="ECO:0000256" key="1">
    <source>
        <dbReference type="ARBA" id="ARBA00022553"/>
    </source>
</evidence>
<evidence type="ECO:0000256" key="4">
    <source>
        <dbReference type="PROSITE-ProRule" id="PRU00169"/>
    </source>
</evidence>
<protein>
    <submittedName>
        <fullName evidence="7">Response regulator</fullName>
    </submittedName>
</protein>
<evidence type="ECO:0000313" key="8">
    <source>
        <dbReference type="Proteomes" id="UP000316584"/>
    </source>
</evidence>
<evidence type="ECO:0000259" key="5">
    <source>
        <dbReference type="PROSITE" id="PS50110"/>
    </source>
</evidence>
<feature type="domain" description="Response regulatory" evidence="5">
    <location>
        <begin position="16"/>
        <end position="130"/>
    </location>
</feature>
<dbReference type="PANTHER" id="PTHR44591:SF21">
    <property type="entry name" value="TWO-COMPONENT RESPONSE REGULATOR"/>
    <property type="match status" value="1"/>
</dbReference>
<reference evidence="7 8" key="1">
    <citation type="submission" date="2019-07" db="EMBL/GenBank/DDBJ databases">
        <title>Full genome sequence of Luteimonas sp. Gr-4.</title>
        <authorList>
            <person name="Im W.-T."/>
        </authorList>
    </citation>
    <scope>NUCLEOTIDE SEQUENCE [LARGE SCALE GENOMIC DNA]</scope>
    <source>
        <strain evidence="7 8">Gr-4</strain>
    </source>
</reference>
<dbReference type="Pfam" id="PF01627">
    <property type="entry name" value="Hpt"/>
    <property type="match status" value="1"/>
</dbReference>
<dbReference type="SMART" id="SM00448">
    <property type="entry name" value="REC"/>
    <property type="match status" value="1"/>
</dbReference>
<dbReference type="PANTHER" id="PTHR44591">
    <property type="entry name" value="STRESS RESPONSE REGULATOR PROTEIN 1"/>
    <property type="match status" value="1"/>
</dbReference>
<dbReference type="Gene3D" id="1.20.120.160">
    <property type="entry name" value="HPT domain"/>
    <property type="match status" value="1"/>
</dbReference>
<keyword evidence="2" id="KW-0902">Two-component regulatory system</keyword>
<evidence type="ECO:0000259" key="6">
    <source>
        <dbReference type="PROSITE" id="PS50894"/>
    </source>
</evidence>
<keyword evidence="1 4" id="KW-0597">Phosphoprotein</keyword>
<feature type="modified residue" description="4-aspartylphosphate" evidence="4">
    <location>
        <position position="65"/>
    </location>
</feature>
<dbReference type="InterPro" id="IPR036641">
    <property type="entry name" value="HPT_dom_sf"/>
</dbReference>
<feature type="domain" description="HPt" evidence="6">
    <location>
        <begin position="169"/>
        <end position="252"/>
    </location>
</feature>
<evidence type="ECO:0000256" key="3">
    <source>
        <dbReference type="PROSITE-ProRule" id="PRU00110"/>
    </source>
</evidence>
<evidence type="ECO:0000313" key="7">
    <source>
        <dbReference type="EMBL" id="QDW67440.1"/>
    </source>
</evidence>
<gene>
    <name evidence="7" type="ORF">FPZ22_11565</name>
</gene>
<dbReference type="GO" id="GO:0000160">
    <property type="term" value="P:phosphorelay signal transduction system"/>
    <property type="evidence" value="ECO:0007669"/>
    <property type="project" value="UniProtKB-KW"/>
</dbReference>
<accession>A0A518N6A4</accession>
<dbReference type="InterPro" id="IPR001789">
    <property type="entry name" value="Sig_transdc_resp-reg_receiver"/>
</dbReference>
<evidence type="ECO:0000256" key="2">
    <source>
        <dbReference type="ARBA" id="ARBA00023012"/>
    </source>
</evidence>
<dbReference type="EMBL" id="CP042218">
    <property type="protein sequence ID" value="QDW67440.1"/>
    <property type="molecule type" value="Genomic_DNA"/>
</dbReference>
<name>A0A518N6A4_9GAMM</name>
<organism evidence="7 8">
    <name type="scientific">Luteimonas granuli</name>
    <dbReference type="NCBI Taxonomy" id="1176533"/>
    <lineage>
        <taxon>Bacteria</taxon>
        <taxon>Pseudomonadati</taxon>
        <taxon>Pseudomonadota</taxon>
        <taxon>Gammaproteobacteria</taxon>
        <taxon>Lysobacterales</taxon>
        <taxon>Lysobacteraceae</taxon>
        <taxon>Luteimonas</taxon>
    </lineage>
</organism>
<dbReference type="InterPro" id="IPR011006">
    <property type="entry name" value="CheY-like_superfamily"/>
</dbReference>
<dbReference type="SUPFAM" id="SSF52172">
    <property type="entry name" value="CheY-like"/>
    <property type="match status" value="1"/>
</dbReference>
<dbReference type="GO" id="GO:0004672">
    <property type="term" value="F:protein kinase activity"/>
    <property type="evidence" value="ECO:0007669"/>
    <property type="project" value="UniProtKB-ARBA"/>
</dbReference>
<proteinExistence type="predicted"/>
<feature type="modified residue" description="Phosphohistidine" evidence="3">
    <location>
        <position position="208"/>
    </location>
</feature>
<dbReference type="SUPFAM" id="SSF47226">
    <property type="entry name" value="Histidine-containing phosphotransfer domain, HPT domain"/>
    <property type="match status" value="1"/>
</dbReference>
<dbReference type="OrthoDB" id="5966285at2"/>
<dbReference type="Pfam" id="PF00072">
    <property type="entry name" value="Response_reg"/>
    <property type="match status" value="1"/>
</dbReference>
<sequence length="252" mass="26087">MAARLTTGVLASMKPRILLVEDDHTTALFMATAAEALPASVDIVGTRAAAHAQVTNIAYSLWLVDAHLPDGDGAGLLAELRGRGLATPAIAHTAARDDALHRALYEAGFEAVLVKPLQADTLRSALSGLLAAQRAPRVAEAWPAALAGTPGAALPVWDDAAALRALNGERAHVDALRRLFLDELPATHARVLACARDGDHAGLLEVLHRLRASCGFVGAARLGQAVAALQDAPASEQALTSLDAAAQELSLP</sequence>
<dbReference type="Proteomes" id="UP000316584">
    <property type="component" value="Chromosome"/>
</dbReference>
<dbReference type="Gene3D" id="3.40.50.2300">
    <property type="match status" value="1"/>
</dbReference>
<dbReference type="PROSITE" id="PS50110">
    <property type="entry name" value="RESPONSE_REGULATORY"/>
    <property type="match status" value="1"/>
</dbReference>
<dbReference type="AlphaFoldDB" id="A0A518N6A4"/>